<dbReference type="Gene3D" id="3.40.720.10">
    <property type="entry name" value="Alkaline Phosphatase, subunit A"/>
    <property type="match status" value="1"/>
</dbReference>
<name>A0A396FTZ9_9FIRM</name>
<dbReference type="EMBL" id="QRPB01000005">
    <property type="protein sequence ID" value="RHL80684.1"/>
    <property type="molecule type" value="Genomic_DNA"/>
</dbReference>
<protein>
    <submittedName>
        <fullName evidence="1">BREX-1 system phosphatase PglZ type A</fullName>
    </submittedName>
</protein>
<organism evidence="1 2">
    <name type="scientific">Agathobacter rectalis</name>
    <dbReference type="NCBI Taxonomy" id="39491"/>
    <lineage>
        <taxon>Bacteria</taxon>
        <taxon>Bacillati</taxon>
        <taxon>Bacillota</taxon>
        <taxon>Clostridia</taxon>
        <taxon>Lachnospirales</taxon>
        <taxon>Lachnospiraceae</taxon>
        <taxon>Agathobacter</taxon>
    </lineage>
</organism>
<accession>A0A396FTZ9</accession>
<dbReference type="Pfam" id="PF08665">
    <property type="entry name" value="PglZ"/>
    <property type="match status" value="1"/>
</dbReference>
<reference evidence="1 2" key="1">
    <citation type="submission" date="2018-08" db="EMBL/GenBank/DDBJ databases">
        <title>A genome reference for cultivated species of the human gut microbiota.</title>
        <authorList>
            <person name="Zou Y."/>
            <person name="Xue W."/>
            <person name="Luo G."/>
        </authorList>
    </citation>
    <scope>NUCLEOTIDE SEQUENCE [LARGE SCALE GENOMIC DNA]</scope>
    <source>
        <strain evidence="1 2">AF36-2BH</strain>
    </source>
</reference>
<dbReference type="InterPro" id="IPR017850">
    <property type="entry name" value="Alkaline_phosphatase_core_sf"/>
</dbReference>
<evidence type="ECO:0000313" key="1">
    <source>
        <dbReference type="EMBL" id="RHL80684.1"/>
    </source>
</evidence>
<dbReference type="AlphaFoldDB" id="A0A396FTZ9"/>
<sequence>MAELNLKQITDKLNSEFASDVRKLVFWYDANAEFQEDIDSIELENAKVLHLEPDNQFYIKYFLEREDTTTNYLVYAPFAKPSIRDNHLADTIRYSKEFFADRASLLTLDLGIDERYKPVIQHYIKFFANKDRTQKFYDLEIENFNRSTIEVALMSVLCKDKTASFEEVLRSILTDDGLQDNKYLAEFEKYDLLSAFWQQADVAFGYNDPKPTLEKLVITMFITYAAKSIHTDMPQAWKPFISYKFGNIIAFMDNLMNSYLYGTRFDKISEIIYNAINGKNYLEKMEVEALVDCNIFAGVDELLISWIIGRLENEDIGAKLNGKTIPELCVERRKQHFGKNFRNEYFILQNAFDMIAEGKYQPVSGIKNLVKEYTESTYKIDRYYRYFYFYFDKLEDTTQFEKIRELVENIYTNEYLNRITVNWNNELADADGETGLTLQRDFFARHINYSKDRVVVIISDALRYEVAHTLFEKMQADEKCNASIGAMQGVLPSYTPLGMASLLPHKTIEYSPSYDVLVDGKACSSTEQREAILKEYKISSKCVQFDSMKTMKQADLRSIFTGQDVVYIYHNQIDARGDKAASENEVFTSCEEAIEEIYTLIKRIASQANTYHFIVTADHGFIYKRDKIQATDKIAGAASKSNSVGQRYSISDEEINVDGVCHTTVGKVLGSVDERIVSFPLASDIFKVAGAGQNYVHGGCSPQEMLVPMIDVKVDKGKKETSLAEIALVSLTSKITNLITTLDFVQTEPVSDVVKETSYRVYFISDSNEKISNENIVIADKKDKDTTKRMFRLRFNFKNKKYDKSQKYYLVAYDDKNDIEVLRHEIIMDIAFADDFGFFG</sequence>
<dbReference type="NCBIfam" id="TIGR02687">
    <property type="entry name" value="BREX-1 system phosphatase PglZ type A"/>
    <property type="match status" value="1"/>
</dbReference>
<proteinExistence type="predicted"/>
<dbReference type="SUPFAM" id="SSF53649">
    <property type="entry name" value="Alkaline phosphatase-like"/>
    <property type="match status" value="1"/>
</dbReference>
<dbReference type="InterPro" id="IPR014060">
    <property type="entry name" value="PglZ"/>
</dbReference>
<dbReference type="Proteomes" id="UP000266698">
    <property type="component" value="Unassembled WGS sequence"/>
</dbReference>
<evidence type="ECO:0000313" key="2">
    <source>
        <dbReference type="Proteomes" id="UP000266698"/>
    </source>
</evidence>
<dbReference type="RefSeq" id="WP_118375189.1">
    <property type="nucleotide sequence ID" value="NZ_QRPB01000005.1"/>
</dbReference>
<comment type="caution">
    <text evidence="1">The sequence shown here is derived from an EMBL/GenBank/DDBJ whole genome shotgun (WGS) entry which is preliminary data.</text>
</comment>
<gene>
    <name evidence="1" type="primary">pglZ</name>
    <name evidence="1" type="ORF">DW001_05740</name>
</gene>